<evidence type="ECO:0000313" key="2">
    <source>
        <dbReference type="EMBL" id="TAA47433.1"/>
    </source>
</evidence>
<evidence type="ECO:0000256" key="1">
    <source>
        <dbReference type="SAM" id="SignalP"/>
    </source>
</evidence>
<sequence length="622" mass="68780">MIRYVLLSLLVSSSVGTAYAQAQYPMLKDAYYKSAKSTISPAANSTLMSNSETFSWDHPGGYYYISAGTSKGGTDIYDSDSYFQEKSYTLDGLPDSGSVYVRIYYYDWDASQWQYEDYSYSMDVGGNGSSRITPSAGSTLTSNSVTLSWTNDSGYYWLDVGSSVGGADIFESESAIRQQSTTITNLPNSGTIYVRLWSYQNSAWEYEDYTYNMNANGDTGGGGSMDDTIITSSVYDDLDPDDKNIFANAMRGQGYEWVVDDDNVSSAELTDYLGREAKLLYHTGHGFTGYISTSDGGWYSSYIDKVAIENTVIATCLTVGDRDWKSKFVGTTQNIMGYNNNSYDFTDNEVARDLANGIESGKSYPQIWYEINNKQSSLYDRWVIYTKDNDRVVTYEADVANARTKTNDTFTPFANGKVLVASSITKAAKRGTSFENAHFNVQKDFEEQQSHRDMISLSLSSLSEEAAIQLATQWVEDKASFDGVEFDRVTSISADGKRIGYQVRFKRVVDSLAVRSNTVSDYISLLIDESGIAASEYNWSLLKKRAQKGSLEILSVKQAIEAAADDIAAFYKSTETIKFVSAEPCLGYKETNASTQILVPAYEFSSTDGSSVIIDAATGEIL</sequence>
<gene>
    <name evidence="2" type="ORF">EXY25_09415</name>
</gene>
<reference evidence="3" key="1">
    <citation type="submission" date="2019-02" db="EMBL/GenBank/DDBJ databases">
        <title>Draft genome sequence of Muricauda sp. 176CP4-71.</title>
        <authorList>
            <person name="Park J.-S."/>
        </authorList>
    </citation>
    <scope>NUCLEOTIDE SEQUENCE [LARGE SCALE GENOMIC DNA]</scope>
    <source>
        <strain evidence="3">176GS2-150</strain>
    </source>
</reference>
<keyword evidence="1" id="KW-0732">Signal</keyword>
<organism evidence="2 3">
    <name type="scientific">Corallincola spongiicola</name>
    <dbReference type="NCBI Taxonomy" id="2520508"/>
    <lineage>
        <taxon>Bacteria</taxon>
        <taxon>Pseudomonadati</taxon>
        <taxon>Pseudomonadota</taxon>
        <taxon>Gammaproteobacteria</taxon>
        <taxon>Alteromonadales</taxon>
        <taxon>Psychromonadaceae</taxon>
        <taxon>Corallincola</taxon>
    </lineage>
</organism>
<protein>
    <submittedName>
        <fullName evidence="2">Uncharacterized protein</fullName>
    </submittedName>
</protein>
<name>A0ABY1WS88_9GAMM</name>
<dbReference type="EMBL" id="SHLY01000002">
    <property type="protein sequence ID" value="TAA47433.1"/>
    <property type="molecule type" value="Genomic_DNA"/>
</dbReference>
<feature type="chain" id="PRO_5047547072" evidence="1">
    <location>
        <begin position="21"/>
        <end position="622"/>
    </location>
</feature>
<evidence type="ECO:0000313" key="3">
    <source>
        <dbReference type="Proteomes" id="UP000292544"/>
    </source>
</evidence>
<proteinExistence type="predicted"/>
<feature type="signal peptide" evidence="1">
    <location>
        <begin position="1"/>
        <end position="20"/>
    </location>
</feature>
<dbReference type="RefSeq" id="WP_130566535.1">
    <property type="nucleotide sequence ID" value="NZ_SHLY01000002.1"/>
</dbReference>
<comment type="caution">
    <text evidence="2">The sequence shown here is derived from an EMBL/GenBank/DDBJ whole genome shotgun (WGS) entry which is preliminary data.</text>
</comment>
<accession>A0ABY1WS88</accession>
<keyword evidence="3" id="KW-1185">Reference proteome</keyword>
<dbReference type="Proteomes" id="UP000292544">
    <property type="component" value="Unassembled WGS sequence"/>
</dbReference>